<proteinExistence type="predicted"/>
<name>A0A212LXQ2_9FIRM</name>
<dbReference type="RefSeq" id="WP_288184996.1">
    <property type="nucleotide sequence ID" value="NZ_LT608335.1"/>
</dbReference>
<sequence>MKRIGQTLCKVRSTKVCPLCGKNLKSGILRQYGMKFPAERCYSCGEIIFFGNIARSISEIQRLQKYENFLRERKPQLLAEGLTDEQAEFAMQPALLLYEQLKYDIEKKRPREGWAEAFKHMHNNGDDDIDLS</sequence>
<gene>
    <name evidence="1" type="ORF">KL86SPO_50079</name>
</gene>
<evidence type="ECO:0000313" key="1">
    <source>
        <dbReference type="EMBL" id="SCM82308.1"/>
    </source>
</evidence>
<dbReference type="AlphaFoldDB" id="A0A212LXQ2"/>
<reference evidence="1" key="1">
    <citation type="submission" date="2016-08" db="EMBL/GenBank/DDBJ databases">
        <authorList>
            <person name="Seilhamer J.J."/>
        </authorList>
    </citation>
    <scope>NUCLEOTIDE SEQUENCE</scope>
    <source>
        <strain evidence="1">86</strain>
    </source>
</reference>
<dbReference type="EMBL" id="FMJE01000005">
    <property type="protein sequence ID" value="SCM82308.1"/>
    <property type="molecule type" value="Genomic_DNA"/>
</dbReference>
<accession>A0A212LXQ2</accession>
<protein>
    <submittedName>
        <fullName evidence="1">Uncharacterized protein</fullName>
    </submittedName>
</protein>
<organism evidence="1">
    <name type="scientific">uncultured Sporomusa sp</name>
    <dbReference type="NCBI Taxonomy" id="307249"/>
    <lineage>
        <taxon>Bacteria</taxon>
        <taxon>Bacillati</taxon>
        <taxon>Bacillota</taxon>
        <taxon>Negativicutes</taxon>
        <taxon>Selenomonadales</taxon>
        <taxon>Sporomusaceae</taxon>
        <taxon>Sporomusa</taxon>
        <taxon>environmental samples</taxon>
    </lineage>
</organism>